<evidence type="ECO:0000256" key="5">
    <source>
        <dbReference type="ARBA" id="ARBA00023136"/>
    </source>
</evidence>
<dbReference type="AlphaFoldDB" id="A1VVV4"/>
<proteinExistence type="predicted"/>
<sequence length="133" mass="14318">MGRSQRHGLLTAVFSSVMNNMRTVLASSLSIDVSSAQGAVREAMIYANVIASDLGPMIMPIASLGDTALAAFAGNHHRISQDSAQPRPRCNNCWKAGTSLCKVVAAQDVAQVKLVVAIFIWLKIYPMMIQKKS</sequence>
<dbReference type="Proteomes" id="UP000000644">
    <property type="component" value="Plasmid pPNAP02"/>
</dbReference>
<keyword evidence="6" id="KW-0614">Plasmid</keyword>
<evidence type="ECO:0000256" key="4">
    <source>
        <dbReference type="ARBA" id="ARBA00022989"/>
    </source>
</evidence>
<reference evidence="7" key="1">
    <citation type="journal article" date="2009" name="Environ. Microbiol.">
        <title>The genome of Polaromonas naphthalenivorans strain CJ2, isolated from coal tar-contaminated sediment, reveals physiological and metabolic versatility and evolution through extensive horizontal gene transfer.</title>
        <authorList>
            <person name="Yagi J.M."/>
            <person name="Sims D."/>
            <person name="Brettin T."/>
            <person name="Bruce D."/>
            <person name="Madsen E.L."/>
        </authorList>
    </citation>
    <scope>NUCLEOTIDE SEQUENCE [LARGE SCALE GENOMIC DNA]</scope>
    <source>
        <strain evidence="7">CJ2</strain>
        <plasmid evidence="7">Plasmid pPNAP02</plasmid>
    </source>
</reference>
<evidence type="ECO:0000313" key="7">
    <source>
        <dbReference type="Proteomes" id="UP000000644"/>
    </source>
</evidence>
<keyword evidence="7" id="KW-1185">Reference proteome</keyword>
<dbReference type="GO" id="GO:0015105">
    <property type="term" value="F:arsenite transmembrane transporter activity"/>
    <property type="evidence" value="ECO:0007669"/>
    <property type="project" value="InterPro"/>
</dbReference>
<keyword evidence="3" id="KW-0812">Transmembrane</keyword>
<protein>
    <submittedName>
        <fullName evidence="6">Uncharacterized protein</fullName>
    </submittedName>
</protein>
<comment type="subcellular location">
    <subcellularLocation>
        <location evidence="1">Cell membrane</location>
        <topology evidence="1">Multi-pass membrane protein</topology>
    </subcellularLocation>
</comment>
<keyword evidence="4" id="KW-1133">Transmembrane helix</keyword>
<evidence type="ECO:0000313" key="6">
    <source>
        <dbReference type="EMBL" id="ABM39782.1"/>
    </source>
</evidence>
<dbReference type="Pfam" id="PF02040">
    <property type="entry name" value="ArsB"/>
    <property type="match status" value="1"/>
</dbReference>
<dbReference type="EMBL" id="CP000531">
    <property type="protein sequence ID" value="ABM39782.1"/>
    <property type="molecule type" value="Genomic_DNA"/>
</dbReference>
<evidence type="ECO:0000256" key="2">
    <source>
        <dbReference type="ARBA" id="ARBA00022475"/>
    </source>
</evidence>
<dbReference type="GO" id="GO:0005886">
    <property type="term" value="C:plasma membrane"/>
    <property type="evidence" value="ECO:0007669"/>
    <property type="project" value="UniProtKB-SubCell"/>
</dbReference>
<gene>
    <name evidence="6" type="ordered locus">Pnap_4509</name>
</gene>
<dbReference type="InterPro" id="IPR000802">
    <property type="entry name" value="Arsenical_pump_ArsB"/>
</dbReference>
<dbReference type="HOGENOM" id="CLU_1904806_0_0_4"/>
<dbReference type="PRINTS" id="PR00758">
    <property type="entry name" value="ARSENICPUMP"/>
</dbReference>
<dbReference type="KEGG" id="pna:Pnap_4509"/>
<name>A1VVV4_POLNA</name>
<keyword evidence="5" id="KW-0472">Membrane</keyword>
<keyword evidence="2" id="KW-1003">Cell membrane</keyword>
<evidence type="ECO:0000256" key="1">
    <source>
        <dbReference type="ARBA" id="ARBA00004651"/>
    </source>
</evidence>
<geneLocation type="plasmid" evidence="6 7">
    <name>pPNAP02</name>
</geneLocation>
<dbReference type="eggNOG" id="COG1055">
    <property type="taxonomic scope" value="Bacteria"/>
</dbReference>
<evidence type="ECO:0000256" key="3">
    <source>
        <dbReference type="ARBA" id="ARBA00022692"/>
    </source>
</evidence>
<accession>A1VVV4</accession>
<organism evidence="6 7">
    <name type="scientific">Polaromonas naphthalenivorans (strain CJ2)</name>
    <dbReference type="NCBI Taxonomy" id="365044"/>
    <lineage>
        <taxon>Bacteria</taxon>
        <taxon>Pseudomonadati</taxon>
        <taxon>Pseudomonadota</taxon>
        <taxon>Betaproteobacteria</taxon>
        <taxon>Burkholderiales</taxon>
        <taxon>Comamonadaceae</taxon>
        <taxon>Polaromonas</taxon>
    </lineage>
</organism>